<comment type="subcellular location">
    <subcellularLocation>
        <location evidence="1">Nucleus</location>
        <location evidence="1">Nuclear pore complex</location>
    </subcellularLocation>
</comment>
<evidence type="ECO:0000256" key="8">
    <source>
        <dbReference type="SAM" id="MobiDB-lite"/>
    </source>
</evidence>
<comment type="caution">
    <text evidence="9">The sequence shown here is derived from an EMBL/GenBank/DDBJ whole genome shotgun (WGS) entry which is preliminary data.</text>
</comment>
<evidence type="ECO:0000256" key="7">
    <source>
        <dbReference type="ARBA" id="ARBA00023242"/>
    </source>
</evidence>
<keyword evidence="3" id="KW-0509">mRNA transport</keyword>
<dbReference type="PANTHER" id="PTHR13437:SF2">
    <property type="entry name" value="NUCLEOPORIN P58_P45"/>
    <property type="match status" value="1"/>
</dbReference>
<protein>
    <submittedName>
        <fullName evidence="9">Nucleoporin nup45</fullName>
    </submittedName>
</protein>
<feature type="compositionally biased region" description="Polar residues" evidence="8">
    <location>
        <begin position="212"/>
        <end position="236"/>
    </location>
</feature>
<dbReference type="GO" id="GO:0015031">
    <property type="term" value="P:protein transport"/>
    <property type="evidence" value="ECO:0007669"/>
    <property type="project" value="UniProtKB-KW"/>
</dbReference>
<evidence type="ECO:0000256" key="4">
    <source>
        <dbReference type="ARBA" id="ARBA00022927"/>
    </source>
</evidence>
<evidence type="ECO:0000256" key="3">
    <source>
        <dbReference type="ARBA" id="ARBA00022816"/>
    </source>
</evidence>
<evidence type="ECO:0000313" key="10">
    <source>
        <dbReference type="Proteomes" id="UP000287166"/>
    </source>
</evidence>
<dbReference type="InterPro" id="IPR024882">
    <property type="entry name" value="NUP58/p45/49"/>
</dbReference>
<proteinExistence type="predicted"/>
<feature type="region of interest" description="Disordered" evidence="8">
    <location>
        <begin position="1"/>
        <end position="76"/>
    </location>
</feature>
<dbReference type="OrthoDB" id="2538017at2759"/>
<dbReference type="Proteomes" id="UP000287166">
    <property type="component" value="Unassembled WGS sequence"/>
</dbReference>
<dbReference type="Gene3D" id="6.10.140.1350">
    <property type="match status" value="1"/>
</dbReference>
<dbReference type="GeneID" id="38784816"/>
<keyword evidence="10" id="KW-1185">Reference proteome</keyword>
<evidence type="ECO:0000256" key="5">
    <source>
        <dbReference type="ARBA" id="ARBA00023010"/>
    </source>
</evidence>
<dbReference type="InParanoid" id="A0A401H0I7"/>
<evidence type="ECO:0000256" key="6">
    <source>
        <dbReference type="ARBA" id="ARBA00023132"/>
    </source>
</evidence>
<sequence length="451" mass="48749">MSFGSWGQPQQSTNPLLSQSNPPKPANPLFGSSQPGTSAFGAQNQGQVSSQAPSLFGAPLGQTQQPQGQAPTQTTSFFGAPISQQRTQLSSSLLGSNFGQNQQQQQPQQQVPSNFFSQPPTNTQPSSIGSIGSLFGNTQNQPTGQTGQIGQTGQQQGAYGLGLLGSNANANTSTLGQTSGFGNWGSNPLQAQPTQTASAFGATTGPSLFGRQPSQQPTFGANQLPATPPFTKSTRFNDLPDEVKRVFENIDGQIQGRIQISNDLKQRKLGEEAVKGQEVVRSVHKDLLSAITTLHSDVLRTRDLKAKVDQTVQDTIIATRIVDGFRNPQQYGVHLKNHADFPLEFFNRVTEQMRERLRWYKATIEQIERKLSSAATQSQYTPQAISSTLEAQHATFVALASKTAALDAELQKIKALYTQLWRARTGSMRDPFNELDRGSGGEFGLESINAK</sequence>
<gene>
    <name evidence="9" type="ORF">SCP_1201240</name>
</gene>
<name>A0A401H0I7_9APHY</name>
<dbReference type="RefSeq" id="XP_027618812.1">
    <property type="nucleotide sequence ID" value="XM_027763011.1"/>
</dbReference>
<keyword evidence="5" id="KW-0811">Translocation</keyword>
<keyword evidence="6" id="KW-0906">Nuclear pore complex</keyword>
<keyword evidence="2" id="KW-0813">Transport</keyword>
<dbReference type="STRING" id="139825.A0A401H0I7"/>
<reference evidence="9 10" key="1">
    <citation type="journal article" date="2018" name="Sci. Rep.">
        <title>Genome sequence of the cauliflower mushroom Sparassis crispa (Hanabiratake) and its association with beneficial usage.</title>
        <authorList>
            <person name="Kiyama R."/>
            <person name="Furutani Y."/>
            <person name="Kawaguchi K."/>
            <person name="Nakanishi T."/>
        </authorList>
    </citation>
    <scope>NUCLEOTIDE SEQUENCE [LARGE SCALE GENOMIC DNA]</scope>
</reference>
<dbReference type="GO" id="GO:0008139">
    <property type="term" value="F:nuclear localization sequence binding"/>
    <property type="evidence" value="ECO:0007669"/>
    <property type="project" value="InterPro"/>
</dbReference>
<keyword evidence="4" id="KW-0653">Protein transport</keyword>
<evidence type="ECO:0000256" key="1">
    <source>
        <dbReference type="ARBA" id="ARBA00004567"/>
    </source>
</evidence>
<feature type="region of interest" description="Disordered" evidence="8">
    <location>
        <begin position="179"/>
        <end position="236"/>
    </location>
</feature>
<dbReference type="GO" id="GO:0005643">
    <property type="term" value="C:nuclear pore"/>
    <property type="evidence" value="ECO:0007669"/>
    <property type="project" value="UniProtKB-SubCell"/>
</dbReference>
<feature type="compositionally biased region" description="Low complexity" evidence="8">
    <location>
        <begin position="138"/>
        <end position="153"/>
    </location>
</feature>
<accession>A0A401H0I7</accession>
<dbReference type="EMBL" id="BFAD01000012">
    <property type="protein sequence ID" value="GBE87899.1"/>
    <property type="molecule type" value="Genomic_DNA"/>
</dbReference>
<dbReference type="GO" id="GO:0051028">
    <property type="term" value="P:mRNA transport"/>
    <property type="evidence" value="ECO:0007669"/>
    <property type="project" value="UniProtKB-KW"/>
</dbReference>
<feature type="compositionally biased region" description="Polar residues" evidence="8">
    <location>
        <begin position="179"/>
        <end position="198"/>
    </location>
</feature>
<feature type="compositionally biased region" description="Low complexity" evidence="8">
    <location>
        <begin position="94"/>
        <end position="119"/>
    </location>
</feature>
<evidence type="ECO:0000313" key="9">
    <source>
        <dbReference type="EMBL" id="GBE87899.1"/>
    </source>
</evidence>
<dbReference type="PANTHER" id="PTHR13437">
    <property type="entry name" value="NUCLEOPORIN P58/P45 NUCLEOPORIN-LIKE PROTEIN 1"/>
    <property type="match status" value="1"/>
</dbReference>
<feature type="compositionally biased region" description="Low complexity" evidence="8">
    <location>
        <begin position="57"/>
        <end position="75"/>
    </location>
</feature>
<feature type="region of interest" description="Disordered" evidence="8">
    <location>
        <begin position="94"/>
        <end position="153"/>
    </location>
</feature>
<feature type="compositionally biased region" description="Polar residues" evidence="8">
    <location>
        <begin position="1"/>
        <end position="21"/>
    </location>
</feature>
<feature type="compositionally biased region" description="Polar residues" evidence="8">
    <location>
        <begin position="30"/>
        <end position="53"/>
    </location>
</feature>
<evidence type="ECO:0000256" key="2">
    <source>
        <dbReference type="ARBA" id="ARBA00022448"/>
    </source>
</evidence>
<feature type="compositionally biased region" description="Polar residues" evidence="8">
    <location>
        <begin position="120"/>
        <end position="130"/>
    </location>
</feature>
<organism evidence="9 10">
    <name type="scientific">Sparassis crispa</name>
    <dbReference type="NCBI Taxonomy" id="139825"/>
    <lineage>
        <taxon>Eukaryota</taxon>
        <taxon>Fungi</taxon>
        <taxon>Dikarya</taxon>
        <taxon>Basidiomycota</taxon>
        <taxon>Agaricomycotina</taxon>
        <taxon>Agaricomycetes</taxon>
        <taxon>Polyporales</taxon>
        <taxon>Sparassidaceae</taxon>
        <taxon>Sparassis</taxon>
    </lineage>
</organism>
<dbReference type="GO" id="GO:0017056">
    <property type="term" value="F:structural constituent of nuclear pore"/>
    <property type="evidence" value="ECO:0007669"/>
    <property type="project" value="InterPro"/>
</dbReference>
<dbReference type="AlphaFoldDB" id="A0A401H0I7"/>
<keyword evidence="7" id="KW-0539">Nucleus</keyword>